<dbReference type="Proteomes" id="UP000199564">
    <property type="component" value="Unassembled WGS sequence"/>
</dbReference>
<dbReference type="STRING" id="226506.SAMN04488519_103272"/>
<dbReference type="Pfam" id="PF00271">
    <property type="entry name" value="Helicase_C"/>
    <property type="match status" value="1"/>
</dbReference>
<dbReference type="CDD" id="cd18793">
    <property type="entry name" value="SF2_C_SNF"/>
    <property type="match status" value="1"/>
</dbReference>
<keyword evidence="5" id="KW-1185">Reference proteome</keyword>
<reference evidence="5" key="1">
    <citation type="submission" date="2016-10" db="EMBL/GenBank/DDBJ databases">
        <authorList>
            <person name="Varghese N."/>
            <person name="Submissions S."/>
        </authorList>
    </citation>
    <scope>NUCLEOTIDE SEQUENCE [LARGE SCALE GENOMIC DNA]</scope>
    <source>
        <strain evidence="5">DSM 15282</strain>
    </source>
</reference>
<dbReference type="Pfam" id="PF00176">
    <property type="entry name" value="SNF2-rel_dom"/>
    <property type="match status" value="1"/>
</dbReference>
<evidence type="ECO:0000259" key="3">
    <source>
        <dbReference type="PROSITE" id="PS51194"/>
    </source>
</evidence>
<dbReference type="EMBL" id="FOVW01000003">
    <property type="protein sequence ID" value="SFO06007.1"/>
    <property type="molecule type" value="Genomic_DNA"/>
</dbReference>
<dbReference type="InterPro" id="IPR000330">
    <property type="entry name" value="SNF2_N"/>
</dbReference>
<dbReference type="InterPro" id="IPR014001">
    <property type="entry name" value="Helicase_ATP-bd"/>
</dbReference>
<sequence length="980" mass="113114">MIVDSDKPFQIVYSIFNHEFLGLLFESFVVQLDEKGRLSYAFQNISSANAKEFDSGLDEKDYKLIKMMDAMQPEEVIKSFIPKKKNIRPKDYLTKIFDSKTEDKNTQALVEARLEIQRSKILPLLIGKRLFEMGSDGNPAWKEIQVNAERATVIFHFHKNPDNTHYYPTIKFKGERLEWQYKGGYLICKEPAWLIVNSQLFHFEKDIDGKKLQPFLNKKFILIDKKMEPTYFRKFMAPMLTQYDVDARGFEITIDRGTPEVLLKIQELPGNQGNNLFGEEGEQLEEDKIIFELRFQYGDTDFPVEKGTDSSVGNSVSLIEKDGEFLFKKTIRSLQKEKAFGKFLKDLGLEVRDGKVALPKSKAFEWIGENEDALEEKKIKIIQRKNASGKVYHLGRANIDIEVNENIDWFDVKAQIKFGIYLVPFAKVRKLIMQGKTDFELPNGEIAVIPASWFVNYSELFSFMEEGTAQDSIIMRKHHLALAKQLEEGNLVQLTLTRKLEKLRDFEAIDDYELPDYFEGELRPYQKAGYNWLRFLNEFRFGGCLADDMGLGKTVQTLALLAHEKQENPGFCSLLVMPTSLIYNWELEARKFTPELKILVYTGTQRIKDPWKFRDYDLVLTSYGITRLDVNILKDFYFNYIILDESQAIKNPGSNIANAVNKLKSKQKLILTGTPVENGTMDLWSQMNFVNPGLLGNQNSFKKQFLQPIEKQNDKDKAIKLHSMIKPFILRRLKSQVATDLPEKITNVKYSAMTEEQEKVYEEVKSYYREKIIGESSLVGRGAQQFTLLRGLTQLRQIANHPKLVREDYKGESGKLEDITYMLQSTISEGHKVLVFSQFVRHLSIVREYLEEQGITYSYLDGSTKDRQAQVEKFQEQEDVKVFLISLKAGGVGLNLTKAEYVFLLDPWWNPAVEAQAIDRAHRIGQENKVIIYKFISRGSVEEKIMALQNRKLALAGELISTEESFMKSLDQEDIAALLD</sequence>
<dbReference type="AlphaFoldDB" id="A0A1I5E3P6"/>
<dbReference type="InterPro" id="IPR001650">
    <property type="entry name" value="Helicase_C-like"/>
</dbReference>
<dbReference type="CDD" id="cd18012">
    <property type="entry name" value="DEXQc_arch_SWI2_SNF2"/>
    <property type="match status" value="1"/>
</dbReference>
<name>A0A1I5E3P6_9BACT</name>
<feature type="domain" description="Helicase C-terminal" evidence="3">
    <location>
        <begin position="815"/>
        <end position="967"/>
    </location>
</feature>
<protein>
    <submittedName>
        <fullName evidence="4">Helicase conserved C-terminal domain-containing protein</fullName>
    </submittedName>
</protein>
<evidence type="ECO:0000313" key="4">
    <source>
        <dbReference type="EMBL" id="SFO06007.1"/>
    </source>
</evidence>
<keyword evidence="1" id="KW-0378">Hydrolase</keyword>
<dbReference type="SUPFAM" id="SSF52540">
    <property type="entry name" value="P-loop containing nucleoside triphosphate hydrolases"/>
    <property type="match status" value="2"/>
</dbReference>
<dbReference type="RefSeq" id="WP_091651697.1">
    <property type="nucleotide sequence ID" value="NZ_FOVW01000003.1"/>
</dbReference>
<dbReference type="InterPro" id="IPR038718">
    <property type="entry name" value="SNF2-like_sf"/>
</dbReference>
<dbReference type="Gene3D" id="3.40.50.300">
    <property type="entry name" value="P-loop containing nucleotide triphosphate hydrolases"/>
    <property type="match status" value="1"/>
</dbReference>
<keyword evidence="4" id="KW-0067">ATP-binding</keyword>
<dbReference type="PROSITE" id="PS51192">
    <property type="entry name" value="HELICASE_ATP_BIND_1"/>
    <property type="match status" value="1"/>
</dbReference>
<dbReference type="SMART" id="SM00490">
    <property type="entry name" value="HELICc"/>
    <property type="match status" value="1"/>
</dbReference>
<accession>A0A1I5E3P6</accession>
<dbReference type="SMART" id="SM00487">
    <property type="entry name" value="DEXDc"/>
    <property type="match status" value="1"/>
</dbReference>
<proteinExistence type="predicted"/>
<dbReference type="InterPro" id="IPR049730">
    <property type="entry name" value="SNF2/RAD54-like_C"/>
</dbReference>
<dbReference type="GO" id="GO:0004386">
    <property type="term" value="F:helicase activity"/>
    <property type="evidence" value="ECO:0007669"/>
    <property type="project" value="UniProtKB-KW"/>
</dbReference>
<dbReference type="Gene3D" id="3.40.50.10810">
    <property type="entry name" value="Tandem AAA-ATPase domain"/>
    <property type="match status" value="1"/>
</dbReference>
<dbReference type="GO" id="GO:0005524">
    <property type="term" value="F:ATP binding"/>
    <property type="evidence" value="ECO:0007669"/>
    <property type="project" value="InterPro"/>
</dbReference>
<organism evidence="4 5">
    <name type="scientific">Algoriphagus ornithinivorans</name>
    <dbReference type="NCBI Taxonomy" id="226506"/>
    <lineage>
        <taxon>Bacteria</taxon>
        <taxon>Pseudomonadati</taxon>
        <taxon>Bacteroidota</taxon>
        <taxon>Cytophagia</taxon>
        <taxon>Cytophagales</taxon>
        <taxon>Cyclobacteriaceae</taxon>
        <taxon>Algoriphagus</taxon>
    </lineage>
</organism>
<evidence type="ECO:0000256" key="1">
    <source>
        <dbReference type="ARBA" id="ARBA00022801"/>
    </source>
</evidence>
<dbReference type="GO" id="GO:0016787">
    <property type="term" value="F:hydrolase activity"/>
    <property type="evidence" value="ECO:0007669"/>
    <property type="project" value="UniProtKB-KW"/>
</dbReference>
<keyword evidence="4" id="KW-0547">Nucleotide-binding</keyword>
<dbReference type="PROSITE" id="PS51194">
    <property type="entry name" value="HELICASE_CTER"/>
    <property type="match status" value="1"/>
</dbReference>
<evidence type="ECO:0000313" key="5">
    <source>
        <dbReference type="Proteomes" id="UP000199564"/>
    </source>
</evidence>
<dbReference type="PANTHER" id="PTHR10799">
    <property type="entry name" value="SNF2/RAD54 HELICASE FAMILY"/>
    <property type="match status" value="1"/>
</dbReference>
<feature type="domain" description="Helicase ATP-binding" evidence="2">
    <location>
        <begin position="534"/>
        <end position="693"/>
    </location>
</feature>
<evidence type="ECO:0000259" key="2">
    <source>
        <dbReference type="PROSITE" id="PS51192"/>
    </source>
</evidence>
<dbReference type="InterPro" id="IPR027417">
    <property type="entry name" value="P-loop_NTPase"/>
</dbReference>
<keyword evidence="4" id="KW-0347">Helicase</keyword>
<gene>
    <name evidence="4" type="ORF">SAMN04488519_103272</name>
</gene>